<feature type="transmembrane region" description="Helical" evidence="7">
    <location>
        <begin position="116"/>
        <end position="137"/>
    </location>
</feature>
<dbReference type="InterPro" id="IPR003593">
    <property type="entry name" value="AAA+_ATPase"/>
</dbReference>
<evidence type="ECO:0000256" key="5">
    <source>
        <dbReference type="ARBA" id="ARBA00022989"/>
    </source>
</evidence>
<keyword evidence="2 7" id="KW-0812">Transmembrane</keyword>
<gene>
    <name evidence="10" type="ORF">SAMN05660330_01254</name>
</gene>
<dbReference type="SUPFAM" id="SSF52540">
    <property type="entry name" value="P-loop containing nucleoside triphosphate hydrolases"/>
    <property type="match status" value="1"/>
</dbReference>
<dbReference type="InterPro" id="IPR039421">
    <property type="entry name" value="Type_1_exporter"/>
</dbReference>
<dbReference type="CDD" id="cd07346">
    <property type="entry name" value="ABC_6TM_exporters"/>
    <property type="match status" value="1"/>
</dbReference>
<dbReference type="InterPro" id="IPR036640">
    <property type="entry name" value="ABC1_TM_sf"/>
</dbReference>
<feature type="transmembrane region" description="Helical" evidence="7">
    <location>
        <begin position="190"/>
        <end position="213"/>
    </location>
</feature>
<feature type="domain" description="ABC transporter" evidence="8">
    <location>
        <begin position="396"/>
        <end position="891"/>
    </location>
</feature>
<feature type="transmembrane region" description="Helical" evidence="7">
    <location>
        <begin position="219"/>
        <end position="237"/>
    </location>
</feature>
<dbReference type="PANTHER" id="PTHR24221">
    <property type="entry name" value="ATP-BINDING CASSETTE SUB-FAMILY B"/>
    <property type="match status" value="1"/>
</dbReference>
<proteinExistence type="predicted"/>
<evidence type="ECO:0000256" key="1">
    <source>
        <dbReference type="ARBA" id="ARBA00004651"/>
    </source>
</evidence>
<dbReference type="GO" id="GO:0005524">
    <property type="term" value="F:ATP binding"/>
    <property type="evidence" value="ECO:0007669"/>
    <property type="project" value="UniProtKB-KW"/>
</dbReference>
<dbReference type="GO" id="GO:0016887">
    <property type="term" value="F:ATP hydrolysis activity"/>
    <property type="evidence" value="ECO:0007669"/>
    <property type="project" value="InterPro"/>
</dbReference>
<keyword evidence="4" id="KW-0067">ATP-binding</keyword>
<feature type="transmembrane region" description="Helical" evidence="7">
    <location>
        <begin position="76"/>
        <end position="95"/>
    </location>
</feature>
<feature type="domain" description="ABC transmembrane type-1" evidence="9">
    <location>
        <begin position="80"/>
        <end position="362"/>
    </location>
</feature>
<evidence type="ECO:0000259" key="8">
    <source>
        <dbReference type="PROSITE" id="PS50893"/>
    </source>
</evidence>
<dbReference type="EMBL" id="FNJI01000007">
    <property type="protein sequence ID" value="SDO87872.1"/>
    <property type="molecule type" value="Genomic_DNA"/>
</dbReference>
<dbReference type="InterPro" id="IPR011527">
    <property type="entry name" value="ABC1_TM_dom"/>
</dbReference>
<keyword evidence="5 7" id="KW-1133">Transmembrane helix</keyword>
<dbReference type="PROSITE" id="PS50929">
    <property type="entry name" value="ABC_TM1F"/>
    <property type="match status" value="1"/>
</dbReference>
<comment type="subcellular location">
    <subcellularLocation>
        <location evidence="1">Cell membrane</location>
        <topology evidence="1">Multi-pass membrane protein</topology>
    </subcellularLocation>
</comment>
<evidence type="ECO:0000256" key="6">
    <source>
        <dbReference type="ARBA" id="ARBA00023136"/>
    </source>
</evidence>
<dbReference type="AlphaFoldDB" id="A0A1H0N5F8"/>
<dbReference type="Pfam" id="PF00664">
    <property type="entry name" value="ABC_membrane"/>
    <property type="match status" value="1"/>
</dbReference>
<keyword evidence="11" id="KW-1185">Reference proteome</keyword>
<dbReference type="GO" id="GO:0034040">
    <property type="term" value="F:ATPase-coupled lipid transmembrane transporter activity"/>
    <property type="evidence" value="ECO:0007669"/>
    <property type="project" value="TreeGrafter"/>
</dbReference>
<dbReference type="GO" id="GO:0005886">
    <property type="term" value="C:plasma membrane"/>
    <property type="evidence" value="ECO:0007669"/>
    <property type="project" value="UniProtKB-SubCell"/>
</dbReference>
<dbReference type="SUPFAM" id="SSF90123">
    <property type="entry name" value="ABC transporter transmembrane region"/>
    <property type="match status" value="1"/>
</dbReference>
<dbReference type="GO" id="GO:0140359">
    <property type="term" value="F:ABC-type transporter activity"/>
    <property type="evidence" value="ECO:0007669"/>
    <property type="project" value="InterPro"/>
</dbReference>
<dbReference type="SMART" id="SM00382">
    <property type="entry name" value="AAA"/>
    <property type="match status" value="1"/>
</dbReference>
<dbReference type="STRING" id="91360.SAMN05660330_01254"/>
<keyword evidence="3" id="KW-0547">Nucleotide-binding</keyword>
<dbReference type="Proteomes" id="UP000199073">
    <property type="component" value="Unassembled WGS sequence"/>
</dbReference>
<accession>A0A1H0N5F8</accession>
<reference evidence="10 11" key="1">
    <citation type="submission" date="2016-10" db="EMBL/GenBank/DDBJ databases">
        <authorList>
            <person name="de Groot N.N."/>
        </authorList>
    </citation>
    <scope>NUCLEOTIDE SEQUENCE [LARGE SCALE GENOMIC DNA]</scope>
    <source>
        <strain evidence="10 11">DSM 12130</strain>
    </source>
</reference>
<dbReference type="Gene3D" id="3.40.50.300">
    <property type="entry name" value="P-loop containing nucleotide triphosphate hydrolases"/>
    <property type="match status" value="2"/>
</dbReference>
<protein>
    <submittedName>
        <fullName evidence="10">ABC-type multidrug transport system, ATPase and permease component</fullName>
    </submittedName>
</protein>
<evidence type="ECO:0000256" key="3">
    <source>
        <dbReference type="ARBA" id="ARBA00022741"/>
    </source>
</evidence>
<organism evidence="10 11">
    <name type="scientific">Desulforhopalus singaporensis</name>
    <dbReference type="NCBI Taxonomy" id="91360"/>
    <lineage>
        <taxon>Bacteria</taxon>
        <taxon>Pseudomonadati</taxon>
        <taxon>Thermodesulfobacteriota</taxon>
        <taxon>Desulfobulbia</taxon>
        <taxon>Desulfobulbales</taxon>
        <taxon>Desulfocapsaceae</taxon>
        <taxon>Desulforhopalus</taxon>
    </lineage>
</organism>
<dbReference type="PROSITE" id="PS00211">
    <property type="entry name" value="ABC_TRANSPORTER_1"/>
    <property type="match status" value="1"/>
</dbReference>
<dbReference type="InterPro" id="IPR027417">
    <property type="entry name" value="P-loop_NTPase"/>
</dbReference>
<evidence type="ECO:0000256" key="2">
    <source>
        <dbReference type="ARBA" id="ARBA00022692"/>
    </source>
</evidence>
<sequence length="903" mass="102386">MAPQVIDSNHAKAEYHDLLQKVSEQPPAYRSRIPLCDRQGVNASEIITGHWYMSIQEKEQQVTQKSLLYWAFRGNLKLQLILVVVIFLIVFARVLPLEMQKRIINDSIALKNLRGLVIYCIIYLVAITASGGLKLAINYLQAVIGERAMNQMRKDLYAHIITLPLSFFRTTQPGMVVSSLMTELSTAGTFAGMAFAVPITNILTLLAFAFYLIWLNAQLGVVTLLIYPIIVFVIPVLQKKANRANQKRVDLSRSTSSQIAESISGIHEIQVHGAQKQENDKFRLLADQLKSTRIRWSLLKFGIKTANNYFVSLGPFIIFIFGGYLVMKGQLELGAMVAFLSAQEKLFDPWKELIDFYQTYQDAMIRYRRTMEHFDAAPEFITELPPSPPRPMQGRLQIKNLIYETEDGSRLLNGISFSLEAGEHLAVVGYSGSGKSTLIQCIGKMFPYTAGSITIDDRELADISKKEIINNIGYVSQNPFIFTGTIRENLLYAYQATKENKENPHSDPNEKTRLDRLILVLQQVGLFVDVIRFGLESYIDQSQKVTADKIVQMRTRFQNSFADKLSDSIEFYHRNTYHMNSTVAENIIFGTSSHPKFSYRQLPFRKDFRDYLNETGLHHPLIELGTDLAAQAVDILHGLHNSDLFFEKSPVAADQIEKCQEVLARIKEQTEAEIDISDQIFLLSLALNFIPSVHTMTRLDPELKTDILVARIKFPLWCETKAPGIFQFYNESDYLANQSILNNIVFGKIRPGIPRTQEIVNQSIIQLLIEEDYLEQIAATGLDYQVGTMGDRLSGGQRQKLSIGRVLLKNPKLILLDEATSALDNKSQTRIQRLMNMRWKKRITVVAVVHRLDTIKDFDKVAVTKSGKLVEFGSYQELINNKGMLYELIYGKKDPGPGNAAKP</sequence>
<feature type="transmembrane region" description="Helical" evidence="7">
    <location>
        <begin position="157"/>
        <end position="178"/>
    </location>
</feature>
<dbReference type="PANTHER" id="PTHR24221:SF614">
    <property type="entry name" value="GLUTATHIONE_L-CYSTEINE TRANSPORT SYSTEM ATP-BINDING_PERMEASE PROTEIN CYDC"/>
    <property type="match status" value="1"/>
</dbReference>
<evidence type="ECO:0000256" key="4">
    <source>
        <dbReference type="ARBA" id="ARBA00022840"/>
    </source>
</evidence>
<name>A0A1H0N5F8_9BACT</name>
<evidence type="ECO:0000256" key="7">
    <source>
        <dbReference type="SAM" id="Phobius"/>
    </source>
</evidence>
<evidence type="ECO:0000313" key="11">
    <source>
        <dbReference type="Proteomes" id="UP000199073"/>
    </source>
</evidence>
<feature type="transmembrane region" description="Helical" evidence="7">
    <location>
        <begin position="309"/>
        <end position="327"/>
    </location>
</feature>
<evidence type="ECO:0000259" key="9">
    <source>
        <dbReference type="PROSITE" id="PS50929"/>
    </source>
</evidence>
<dbReference type="Pfam" id="PF00005">
    <property type="entry name" value="ABC_tran"/>
    <property type="match status" value="2"/>
</dbReference>
<dbReference type="Gene3D" id="1.20.1560.10">
    <property type="entry name" value="ABC transporter type 1, transmembrane domain"/>
    <property type="match status" value="1"/>
</dbReference>
<dbReference type="PROSITE" id="PS50893">
    <property type="entry name" value="ABC_TRANSPORTER_2"/>
    <property type="match status" value="1"/>
</dbReference>
<dbReference type="InterPro" id="IPR003439">
    <property type="entry name" value="ABC_transporter-like_ATP-bd"/>
</dbReference>
<keyword evidence="6 7" id="KW-0472">Membrane</keyword>
<dbReference type="InterPro" id="IPR017871">
    <property type="entry name" value="ABC_transporter-like_CS"/>
</dbReference>
<evidence type="ECO:0000313" key="10">
    <source>
        <dbReference type="EMBL" id="SDO87872.1"/>
    </source>
</evidence>